<keyword evidence="6 9" id="KW-0067">ATP-binding</keyword>
<dbReference type="Gene3D" id="3.40.50.11040">
    <property type="match status" value="1"/>
</dbReference>
<evidence type="ECO:0000256" key="5">
    <source>
        <dbReference type="ARBA" id="ARBA00022741"/>
    </source>
</evidence>
<feature type="binding site" evidence="9">
    <location>
        <position position="306"/>
    </location>
    <ligand>
        <name>ATP</name>
        <dbReference type="ChEBI" id="CHEBI:30616"/>
    </ligand>
</feature>
<dbReference type="Pfam" id="PF17176">
    <property type="entry name" value="tRNA_bind_3"/>
    <property type="match status" value="1"/>
</dbReference>
<comment type="catalytic activity">
    <reaction evidence="9">
        <text>cytidine(34) in elongator tRNA(Met) + acetyl-CoA + ATP + H2O = N(4)-acetylcytidine(34) in elongator tRNA(Met) + ADP + phosphate + CoA + H(+)</text>
        <dbReference type="Rhea" id="RHEA:43788"/>
        <dbReference type="Rhea" id="RHEA-COMP:10693"/>
        <dbReference type="Rhea" id="RHEA-COMP:10694"/>
        <dbReference type="ChEBI" id="CHEBI:15377"/>
        <dbReference type="ChEBI" id="CHEBI:15378"/>
        <dbReference type="ChEBI" id="CHEBI:30616"/>
        <dbReference type="ChEBI" id="CHEBI:43474"/>
        <dbReference type="ChEBI" id="CHEBI:57287"/>
        <dbReference type="ChEBI" id="CHEBI:57288"/>
        <dbReference type="ChEBI" id="CHEBI:74900"/>
        <dbReference type="ChEBI" id="CHEBI:82748"/>
        <dbReference type="ChEBI" id="CHEBI:456216"/>
        <dbReference type="EC" id="2.3.1.193"/>
    </reaction>
</comment>
<evidence type="ECO:0000313" key="12">
    <source>
        <dbReference type="Proteomes" id="UP001500795"/>
    </source>
</evidence>
<dbReference type="InterPro" id="IPR033442">
    <property type="entry name" value="TmcA_tRNA_bind"/>
</dbReference>
<comment type="function">
    <text evidence="9">Catalyzes the formation of N(4)-acetylcytidine (ac(4)C) at the wobble position of tRNA(Met), by using acetyl-CoA as an acetyl donor and ATP (or GTP).</text>
</comment>
<evidence type="ECO:0000256" key="3">
    <source>
        <dbReference type="ARBA" id="ARBA00022679"/>
    </source>
</evidence>
<dbReference type="EMBL" id="BAABCX010000002">
    <property type="protein sequence ID" value="GAA3537481.1"/>
    <property type="molecule type" value="Genomic_DNA"/>
</dbReference>
<dbReference type="InterPro" id="IPR038321">
    <property type="entry name" value="TmcA_C_sf"/>
</dbReference>
<evidence type="ECO:0000256" key="4">
    <source>
        <dbReference type="ARBA" id="ARBA00022694"/>
    </source>
</evidence>
<gene>
    <name evidence="9" type="primary">tmcA</name>
    <name evidence="11" type="ORF">GCM10022394_16340</name>
</gene>
<dbReference type="EC" id="2.3.1.193" evidence="9"/>
<dbReference type="PANTHER" id="PTHR10925">
    <property type="entry name" value="N-ACETYLTRANSFERASE 10"/>
    <property type="match status" value="1"/>
</dbReference>
<dbReference type="CDD" id="cd04301">
    <property type="entry name" value="NAT_SF"/>
    <property type="match status" value="1"/>
</dbReference>
<dbReference type="Pfam" id="PF05127">
    <property type="entry name" value="NAT10_TcmA_helicase"/>
    <property type="match status" value="1"/>
</dbReference>
<evidence type="ECO:0000256" key="8">
    <source>
        <dbReference type="ARBA" id="ARBA00023315"/>
    </source>
</evidence>
<keyword evidence="5 9" id="KW-0547">Nucleotide-binding</keyword>
<keyword evidence="12" id="KW-1185">Reference proteome</keyword>
<dbReference type="Gene3D" id="3.40.50.300">
    <property type="entry name" value="P-loop containing nucleotide triphosphate hydrolases"/>
    <property type="match status" value="1"/>
</dbReference>
<dbReference type="PROSITE" id="PS51186">
    <property type="entry name" value="GNAT"/>
    <property type="match status" value="1"/>
</dbReference>
<dbReference type="Gene3D" id="3.40.630.30">
    <property type="match status" value="1"/>
</dbReference>
<dbReference type="InterPro" id="IPR016181">
    <property type="entry name" value="Acyl_CoA_acyltransferase"/>
</dbReference>
<evidence type="ECO:0000256" key="7">
    <source>
        <dbReference type="ARBA" id="ARBA00022884"/>
    </source>
</evidence>
<accession>A0ABP6VMJ6</accession>
<evidence type="ECO:0000256" key="1">
    <source>
        <dbReference type="ARBA" id="ARBA00022490"/>
    </source>
</evidence>
<dbReference type="Gene3D" id="1.20.120.890">
    <property type="entry name" value="tRNA(Met) cytidine acetyltransferase, tail domain"/>
    <property type="match status" value="1"/>
</dbReference>
<keyword evidence="1 9" id="KW-0963">Cytoplasm</keyword>
<keyword evidence="2 9" id="KW-0820">tRNA-binding</keyword>
<name>A0ABP6VMJ6_9GAMM</name>
<keyword evidence="8 9" id="KW-0012">Acyltransferase</keyword>
<comment type="caution">
    <text evidence="11">The sequence shown here is derived from an EMBL/GenBank/DDBJ whole genome shotgun (WGS) entry which is preliminary data.</text>
</comment>
<dbReference type="SUPFAM" id="SSF55729">
    <property type="entry name" value="Acyl-CoA N-acyltransferases (Nat)"/>
    <property type="match status" value="1"/>
</dbReference>
<comment type="subcellular location">
    <subcellularLocation>
        <location evidence="9">Cytoplasm</location>
    </subcellularLocation>
</comment>
<dbReference type="InterPro" id="IPR027417">
    <property type="entry name" value="P-loop_NTPase"/>
</dbReference>
<dbReference type="InterPro" id="IPR000182">
    <property type="entry name" value="GNAT_dom"/>
</dbReference>
<dbReference type="SUPFAM" id="SSF52540">
    <property type="entry name" value="P-loop containing nucleoside triphosphate hydrolases"/>
    <property type="match status" value="1"/>
</dbReference>
<dbReference type="InterPro" id="IPR032672">
    <property type="entry name" value="TmcA/NAT10/Kre33"/>
</dbReference>
<dbReference type="PANTHER" id="PTHR10925:SF5">
    <property type="entry name" value="RNA CYTIDINE ACETYLTRANSFERASE"/>
    <property type="match status" value="1"/>
</dbReference>
<dbReference type="InterPro" id="IPR007807">
    <property type="entry name" value="TcmA/NAT10_helicase"/>
</dbReference>
<protein>
    <recommendedName>
        <fullName evidence="9">tRNA(Met) cytidine acetyltransferase TmcA</fullName>
        <ecNumber evidence="9">2.3.1.193</ecNumber>
    </recommendedName>
</protein>
<evidence type="ECO:0000256" key="2">
    <source>
        <dbReference type="ARBA" id="ARBA00022555"/>
    </source>
</evidence>
<organism evidence="11 12">
    <name type="scientific">Zobellella aerophila</name>
    <dbReference type="NCBI Taxonomy" id="870480"/>
    <lineage>
        <taxon>Bacteria</taxon>
        <taxon>Pseudomonadati</taxon>
        <taxon>Pseudomonadota</taxon>
        <taxon>Gammaproteobacteria</taxon>
        <taxon>Aeromonadales</taxon>
        <taxon>Aeromonadaceae</taxon>
        <taxon>Zobellella</taxon>
    </lineage>
</organism>
<proteinExistence type="inferred from homology"/>
<keyword evidence="4 9" id="KW-0819">tRNA processing</keyword>
<dbReference type="InterPro" id="IPR024914">
    <property type="entry name" value="tRNA_acetyltr_TmcA"/>
</dbReference>
<feature type="domain" description="N-acetyltransferase" evidence="10">
    <location>
        <begin position="381"/>
        <end position="523"/>
    </location>
</feature>
<evidence type="ECO:0000313" key="11">
    <source>
        <dbReference type="EMBL" id="GAA3537481.1"/>
    </source>
</evidence>
<dbReference type="InterPro" id="IPR013562">
    <property type="entry name" value="TmcA/NAT10_N"/>
</dbReference>
<evidence type="ECO:0000259" key="10">
    <source>
        <dbReference type="PROSITE" id="PS51186"/>
    </source>
</evidence>
<dbReference type="Proteomes" id="UP001500795">
    <property type="component" value="Unassembled WGS sequence"/>
</dbReference>
<sequence length="655" mass="71738">MLAGSQDWGIGTARRLTDDQSLWLGEGPDECHPIPANKVGRYLGREYPSLIFNAHSGLHPDAFGAALGCLAAGGVALLLCPPLDDWPDYADPDLSRYVALSEQARGLTSHFIHRFCRILLSDPKVLLWRQQAPPPPFPPLTGAHWQPRRDRHGCLSPDQRQALAMLLTSARRRQMMVLTADRGRGKSSLLGLAAYKLAAGGLRLLLTAPNPGAAAKAQEHARGTLDFIAPDLLLDTLPPADILLIDEAAAIPVPMLTRMAQHYCCLFATTEHGYEGTGLGFQLKFQQRLDSLAPGWCSYRLGTPARWSRRDPLEPLVFRLLALDADPASPPEQGRLQLRWLGQDRLASDETLLYQLFGLLTLAHYQTSPSDLRYLLDAPDTEIVLASQDDIPVAAMLIVREGGLDPALGQAVWRGQRRPRGHLLPQSLAFHGGLPEATGMRYGRIMRIVVHPRRHGQGLGSQLLARLQQHYTGRLDFLGASFGATPELLRFWQRNGFSLVRLGLTADGVSGHHAAMLLAPLSPAGEQCLPGWQALFQANLSYFLQDALAGLPPELVAQLPRPDSARVVNPDNDRRIAHDFAFAHRDFSADKPTLARFVAEQAATANLEPRQHKLLRQALLPGSQVERLAGTFGLAGRKAVIAQLRAVFQRLLAGA</sequence>
<feature type="binding site" evidence="9">
    <location>
        <position position="159"/>
    </location>
    <ligand>
        <name>ATP</name>
        <dbReference type="ChEBI" id="CHEBI:30616"/>
    </ligand>
</feature>
<feature type="binding site" evidence="9">
    <location>
        <position position="487"/>
    </location>
    <ligand>
        <name>acetyl-CoA</name>
        <dbReference type="ChEBI" id="CHEBI:57288"/>
    </ligand>
</feature>
<keyword evidence="3 9" id="KW-0808">Transferase</keyword>
<evidence type="ECO:0000256" key="9">
    <source>
        <dbReference type="HAMAP-Rule" id="MF_01886"/>
    </source>
</evidence>
<dbReference type="HAMAP" id="MF_01886">
    <property type="entry name" value="tRNA_acetyltr_TmcA"/>
    <property type="match status" value="1"/>
</dbReference>
<keyword evidence="7 9" id="KW-0694">RNA-binding</keyword>
<evidence type="ECO:0000256" key="6">
    <source>
        <dbReference type="ARBA" id="ARBA00022840"/>
    </source>
</evidence>
<comment type="similarity">
    <text evidence="9">Belongs to the TmcA family.</text>
</comment>
<dbReference type="Pfam" id="PF08351">
    <property type="entry name" value="TmcA_N"/>
    <property type="match status" value="1"/>
</dbReference>
<dbReference type="Pfam" id="PF13718">
    <property type="entry name" value="GNAT_acetyltr_2"/>
    <property type="match status" value="1"/>
</dbReference>
<feature type="binding site" evidence="9">
    <location>
        <position position="494"/>
    </location>
    <ligand>
        <name>acetyl-CoA</name>
        <dbReference type="ChEBI" id="CHEBI:57288"/>
    </ligand>
</feature>
<comment type="caution">
    <text evidence="9">Lacks conserved residue(s) required for the propagation of feature annotation.</text>
</comment>
<reference evidence="12" key="1">
    <citation type="journal article" date="2019" name="Int. J. Syst. Evol. Microbiol.">
        <title>The Global Catalogue of Microorganisms (GCM) 10K type strain sequencing project: providing services to taxonomists for standard genome sequencing and annotation.</title>
        <authorList>
            <consortium name="The Broad Institute Genomics Platform"/>
            <consortium name="The Broad Institute Genome Sequencing Center for Infectious Disease"/>
            <person name="Wu L."/>
            <person name="Ma J."/>
        </authorList>
    </citation>
    <scope>NUCLEOTIDE SEQUENCE [LARGE SCALE GENOMIC DNA]</scope>
    <source>
        <strain evidence="12">JCM 17110</strain>
    </source>
</reference>